<sequence>MQQSPEFVLQTIWKHEEFRTPQREIIESVLQKNDVIALLPTGAGKSICYQIPAVISEGICLVISPLIALMNDQINGLEKKGIKAMVLSAQMSFKDTIRAFDNLKFGNYKLLYLSPEKLQSDIIQEKLKELHLTFIAIDEAHCISEWGHDFRPSYLRLFFLKETFPSTSIIALTATATKRVIADIESHLKLKKPVVFKESHFRRNLSLNVVKTEDIKTALIHILKKYNEPSIVYVSSRKKTVDLSNFLNHQKISASYFHGGMTQEEKKMAYETWIHEKALVMVATNAFGMGIDKSNVRVVIHVDIPASIENYLQESGRAGRDSKSAYAFLLYNNSSIQTFKQILQNGFITKEDCKKVYKNLMSNYQIANGENPENVYDFNLQEFCNTYNLPILNTFNVLTFFENAGILSIQNTGESRSRIKITSNNDGLFRHYEQNPSSKELIQNLCRNYGGIFDLYVAVDEYELSKKTQISRGKLINLLEQLNQLGIISYFKRKQATKINFLVPREDLFVINSIQPYLKRISDRKIEKAKNMVNFIEQNSLCRNLFLQNYLGETSLTQVCGNCDICKQAIYSKDTDLIQIIVEFLKQNSNITSSELINGIEKPREDVLKTLRYLLENRRIELNSHNKIKLRNE</sequence>
<accession>A0ABW3Y528</accession>
<evidence type="ECO:0000256" key="5">
    <source>
        <dbReference type="ARBA" id="ARBA00022806"/>
    </source>
</evidence>
<comment type="caution">
    <text evidence="15">The sequence shown here is derived from an EMBL/GenBank/DDBJ whole genome shotgun (WGS) entry which is preliminary data.</text>
</comment>
<feature type="domain" description="Helicase ATP-binding" evidence="13">
    <location>
        <begin position="26"/>
        <end position="194"/>
    </location>
</feature>
<dbReference type="Gene3D" id="3.40.50.300">
    <property type="entry name" value="P-loop containing nucleotide triphosphate hydrolases"/>
    <property type="match status" value="2"/>
</dbReference>
<evidence type="ECO:0000256" key="6">
    <source>
        <dbReference type="ARBA" id="ARBA00022840"/>
    </source>
</evidence>
<keyword evidence="5 15" id="KW-0347">Helicase</keyword>
<dbReference type="SUPFAM" id="SSF52540">
    <property type="entry name" value="P-loop containing nucleoside triphosphate hydrolases"/>
    <property type="match status" value="1"/>
</dbReference>
<keyword evidence="4" id="KW-0378">Hydrolase</keyword>
<dbReference type="InterPro" id="IPR011545">
    <property type="entry name" value="DEAD/DEAH_box_helicase_dom"/>
</dbReference>
<keyword evidence="3" id="KW-0547">Nucleotide-binding</keyword>
<keyword evidence="2" id="KW-0479">Metal-binding</keyword>
<dbReference type="PANTHER" id="PTHR13710:SF105">
    <property type="entry name" value="ATP-DEPENDENT DNA HELICASE Q1"/>
    <property type="match status" value="1"/>
</dbReference>
<dbReference type="SMART" id="SM00487">
    <property type="entry name" value="DEXDc"/>
    <property type="match status" value="1"/>
</dbReference>
<dbReference type="Proteomes" id="UP001597201">
    <property type="component" value="Unassembled WGS sequence"/>
</dbReference>
<dbReference type="CDD" id="cd17920">
    <property type="entry name" value="DEXHc_RecQ"/>
    <property type="match status" value="1"/>
</dbReference>
<evidence type="ECO:0000259" key="14">
    <source>
        <dbReference type="PROSITE" id="PS51194"/>
    </source>
</evidence>
<evidence type="ECO:0000256" key="9">
    <source>
        <dbReference type="ARBA" id="ARBA00034617"/>
    </source>
</evidence>
<evidence type="ECO:0000256" key="8">
    <source>
        <dbReference type="ARBA" id="ARBA00023235"/>
    </source>
</evidence>
<protein>
    <recommendedName>
        <fullName evidence="11">ATP-dependent DNA helicase RecQ</fullName>
        <ecNumber evidence="10">5.6.2.4</ecNumber>
    </recommendedName>
    <alternativeName>
        <fullName evidence="12">DNA 3'-5' helicase RecQ</fullName>
    </alternativeName>
</protein>
<evidence type="ECO:0000256" key="10">
    <source>
        <dbReference type="ARBA" id="ARBA00034808"/>
    </source>
</evidence>
<keyword evidence="16" id="KW-1185">Reference proteome</keyword>
<dbReference type="InterPro" id="IPR001650">
    <property type="entry name" value="Helicase_C-like"/>
</dbReference>
<comment type="catalytic activity">
    <reaction evidence="9">
        <text>Couples ATP hydrolysis with the unwinding of duplex DNA by translocating in the 3'-5' direction.</text>
        <dbReference type="EC" id="5.6.2.4"/>
    </reaction>
</comment>
<dbReference type="PROSITE" id="PS51192">
    <property type="entry name" value="HELICASE_ATP_BIND_1"/>
    <property type="match status" value="1"/>
</dbReference>
<dbReference type="InterPro" id="IPR004589">
    <property type="entry name" value="DNA_helicase_ATP-dep_RecQ"/>
</dbReference>
<dbReference type="InterPro" id="IPR036388">
    <property type="entry name" value="WH-like_DNA-bd_sf"/>
</dbReference>
<keyword evidence="7" id="KW-0238">DNA-binding</keyword>
<keyword evidence="8" id="KW-0413">Isomerase</keyword>
<dbReference type="PROSITE" id="PS51194">
    <property type="entry name" value="HELICASE_CTER"/>
    <property type="match status" value="1"/>
</dbReference>
<comment type="similarity">
    <text evidence="1">Belongs to the helicase family. RecQ subfamily.</text>
</comment>
<dbReference type="InterPro" id="IPR014001">
    <property type="entry name" value="Helicase_ATP-bd"/>
</dbReference>
<proteinExistence type="inferred from homology"/>
<dbReference type="EMBL" id="JBHTMY010000003">
    <property type="protein sequence ID" value="MFD1316353.1"/>
    <property type="molecule type" value="Genomic_DNA"/>
</dbReference>
<evidence type="ECO:0000313" key="16">
    <source>
        <dbReference type="Proteomes" id="UP001597201"/>
    </source>
</evidence>
<evidence type="ECO:0000256" key="3">
    <source>
        <dbReference type="ARBA" id="ARBA00022741"/>
    </source>
</evidence>
<evidence type="ECO:0000256" key="2">
    <source>
        <dbReference type="ARBA" id="ARBA00022723"/>
    </source>
</evidence>
<dbReference type="GO" id="GO:0004386">
    <property type="term" value="F:helicase activity"/>
    <property type="evidence" value="ECO:0007669"/>
    <property type="project" value="UniProtKB-KW"/>
</dbReference>
<dbReference type="NCBIfam" id="TIGR00614">
    <property type="entry name" value="recQ_fam"/>
    <property type="match status" value="1"/>
</dbReference>
<dbReference type="Pfam" id="PF16124">
    <property type="entry name" value="RecQ_Zn_bind"/>
    <property type="match status" value="1"/>
</dbReference>
<dbReference type="Pfam" id="PF00271">
    <property type="entry name" value="Helicase_C"/>
    <property type="match status" value="1"/>
</dbReference>
<evidence type="ECO:0000256" key="7">
    <source>
        <dbReference type="ARBA" id="ARBA00023125"/>
    </source>
</evidence>
<dbReference type="Gene3D" id="1.10.10.10">
    <property type="entry name" value="Winged helix-like DNA-binding domain superfamily/Winged helix DNA-binding domain"/>
    <property type="match status" value="1"/>
</dbReference>
<dbReference type="SMART" id="SM00490">
    <property type="entry name" value="HELICc"/>
    <property type="match status" value="1"/>
</dbReference>
<feature type="domain" description="Helicase C-terminal" evidence="14">
    <location>
        <begin position="214"/>
        <end position="379"/>
    </location>
</feature>
<evidence type="ECO:0000259" key="13">
    <source>
        <dbReference type="PROSITE" id="PS51192"/>
    </source>
</evidence>
<evidence type="ECO:0000256" key="1">
    <source>
        <dbReference type="ARBA" id="ARBA00005446"/>
    </source>
</evidence>
<evidence type="ECO:0000256" key="12">
    <source>
        <dbReference type="ARBA" id="ARBA00044550"/>
    </source>
</evidence>
<organism evidence="15 16">
    <name type="scientific">Namhaeicola litoreus</name>
    <dbReference type="NCBI Taxonomy" id="1052145"/>
    <lineage>
        <taxon>Bacteria</taxon>
        <taxon>Pseudomonadati</taxon>
        <taxon>Bacteroidota</taxon>
        <taxon>Flavobacteriia</taxon>
        <taxon>Flavobacteriales</taxon>
        <taxon>Flavobacteriaceae</taxon>
        <taxon>Namhaeicola</taxon>
    </lineage>
</organism>
<evidence type="ECO:0000313" key="15">
    <source>
        <dbReference type="EMBL" id="MFD1316353.1"/>
    </source>
</evidence>
<evidence type="ECO:0000256" key="11">
    <source>
        <dbReference type="ARBA" id="ARBA00044535"/>
    </source>
</evidence>
<name>A0ABW3Y528_9FLAO</name>
<dbReference type="InterPro" id="IPR032284">
    <property type="entry name" value="RecQ_Zn-bd"/>
</dbReference>
<gene>
    <name evidence="15" type="ORF">ACFQ39_12050</name>
</gene>
<dbReference type="Pfam" id="PF00270">
    <property type="entry name" value="DEAD"/>
    <property type="match status" value="1"/>
</dbReference>
<reference evidence="16" key="1">
    <citation type="journal article" date="2019" name="Int. J. Syst. Evol. Microbiol.">
        <title>The Global Catalogue of Microorganisms (GCM) 10K type strain sequencing project: providing services to taxonomists for standard genome sequencing and annotation.</title>
        <authorList>
            <consortium name="The Broad Institute Genomics Platform"/>
            <consortium name="The Broad Institute Genome Sequencing Center for Infectious Disease"/>
            <person name="Wu L."/>
            <person name="Ma J."/>
        </authorList>
    </citation>
    <scope>NUCLEOTIDE SEQUENCE [LARGE SCALE GENOMIC DNA]</scope>
    <source>
        <strain evidence="16">CCUG 61485</strain>
    </source>
</reference>
<dbReference type="EC" id="5.6.2.4" evidence="10"/>
<evidence type="ECO:0000256" key="4">
    <source>
        <dbReference type="ARBA" id="ARBA00022801"/>
    </source>
</evidence>
<dbReference type="PANTHER" id="PTHR13710">
    <property type="entry name" value="DNA HELICASE RECQ FAMILY MEMBER"/>
    <property type="match status" value="1"/>
</dbReference>
<dbReference type="InterPro" id="IPR027417">
    <property type="entry name" value="P-loop_NTPase"/>
</dbReference>
<dbReference type="RefSeq" id="WP_377179247.1">
    <property type="nucleotide sequence ID" value="NZ_JBHTMY010000003.1"/>
</dbReference>
<keyword evidence="6" id="KW-0067">ATP-binding</keyword>